<name>A0A8R1Y3R5_ONCVO</name>
<sequence length="49" mass="5873">MVLFLFPHIQGKMKDLSTMVPMDIPKHSYTQKCTLHFAAQFFFIYFLFL</sequence>
<protein>
    <submittedName>
        <fullName evidence="1">Uncharacterized protein</fullName>
    </submittedName>
</protein>
<proteinExistence type="predicted"/>
<reference evidence="1" key="2">
    <citation type="submission" date="2022-06" db="UniProtKB">
        <authorList>
            <consortium name="EnsemblMetazoa"/>
        </authorList>
    </citation>
    <scope>IDENTIFICATION</scope>
</reference>
<evidence type="ECO:0000313" key="1">
    <source>
        <dbReference type="EnsemblMetazoa" id="OVOC6016.1"/>
    </source>
</evidence>
<accession>A0A8R1Y3R5</accession>
<dbReference type="EMBL" id="CMVM020000164">
    <property type="status" value="NOT_ANNOTATED_CDS"/>
    <property type="molecule type" value="Genomic_DNA"/>
</dbReference>
<dbReference type="EnsemblMetazoa" id="OVOC6016.1">
    <property type="protein sequence ID" value="OVOC6016.1"/>
    <property type="gene ID" value="WBGene00242825"/>
</dbReference>
<dbReference type="AlphaFoldDB" id="A0A8R1Y3R5"/>
<evidence type="ECO:0000313" key="2">
    <source>
        <dbReference type="Proteomes" id="UP000024404"/>
    </source>
</evidence>
<dbReference type="Proteomes" id="UP000024404">
    <property type="component" value="Unassembled WGS sequence"/>
</dbReference>
<reference evidence="2" key="1">
    <citation type="submission" date="2013-10" db="EMBL/GenBank/DDBJ databases">
        <title>Genome sequencing of Onchocerca volvulus.</title>
        <authorList>
            <person name="Cotton J."/>
            <person name="Tsai J."/>
            <person name="Stanley E."/>
            <person name="Tracey A."/>
            <person name="Holroyd N."/>
            <person name="Lustigman S."/>
            <person name="Berriman M."/>
        </authorList>
    </citation>
    <scope>NUCLEOTIDE SEQUENCE</scope>
</reference>
<organism evidence="1 2">
    <name type="scientific">Onchocerca volvulus</name>
    <dbReference type="NCBI Taxonomy" id="6282"/>
    <lineage>
        <taxon>Eukaryota</taxon>
        <taxon>Metazoa</taxon>
        <taxon>Ecdysozoa</taxon>
        <taxon>Nematoda</taxon>
        <taxon>Chromadorea</taxon>
        <taxon>Rhabditida</taxon>
        <taxon>Spirurina</taxon>
        <taxon>Spiruromorpha</taxon>
        <taxon>Filarioidea</taxon>
        <taxon>Onchocercidae</taxon>
        <taxon>Onchocerca</taxon>
    </lineage>
</organism>
<keyword evidence="2" id="KW-1185">Reference proteome</keyword>